<name>A0A0J6GS18_PSETA</name>
<dbReference type="InterPro" id="IPR016147">
    <property type="entry name" value="Pili_assmbl_chaperone_N"/>
</dbReference>
<dbReference type="GO" id="GO:0030288">
    <property type="term" value="C:outer membrane-bounded periplasmic space"/>
    <property type="evidence" value="ECO:0007669"/>
    <property type="project" value="InterPro"/>
</dbReference>
<comment type="similarity">
    <text evidence="2">Belongs to the periplasmic pilus chaperone family.</text>
</comment>
<dbReference type="PANTHER" id="PTHR30251">
    <property type="entry name" value="PILUS ASSEMBLY CHAPERONE"/>
    <property type="match status" value="1"/>
</dbReference>
<dbReference type="InterPro" id="IPR050643">
    <property type="entry name" value="Periplasmic_pilus_chap"/>
</dbReference>
<evidence type="ECO:0000313" key="9">
    <source>
        <dbReference type="Proteomes" id="UP000036395"/>
    </source>
</evidence>
<accession>A0A0J6GS18</accession>
<proteinExistence type="inferred from homology"/>
<dbReference type="InterPro" id="IPR013783">
    <property type="entry name" value="Ig-like_fold"/>
</dbReference>
<dbReference type="Pfam" id="PF00345">
    <property type="entry name" value="PapD_N"/>
    <property type="match status" value="1"/>
</dbReference>
<comment type="caution">
    <text evidence="8">The sequence shown here is derived from an EMBL/GenBank/DDBJ whole genome shotgun (WGS) entry which is preliminary data.</text>
</comment>
<dbReference type="Gene3D" id="2.60.40.10">
    <property type="entry name" value="Immunoglobulins"/>
    <property type="match status" value="2"/>
</dbReference>
<dbReference type="AlphaFoldDB" id="A0A0J6GS18"/>
<dbReference type="InterPro" id="IPR036316">
    <property type="entry name" value="Pili_assmbl_chap_C_dom_sf"/>
</dbReference>
<sequence length="252" mass="28343">MFMFESINALRRRTVRIGAVGALFLSVYAPLSQASLTLSSSRVVFDGDKRSVSLVIANPSDKVYAVQTWVNTEADDTTTAVPFMASPPLFRVNPGKEQQVQINGLPHTLPTDRESLFYFNAQEIPQVDNRQSNVLNIAIRTRIKFFYRPSQLKDKPQARLKDLQWSIQRRDGKTHLVLNNPTPFHYTFKQLQLMVDGQPRRIERPVMAAPLERTVYALDNLPPGPGLQVVFTTINDYGGTTAQMTVPVQSAP</sequence>
<dbReference type="Proteomes" id="UP000036395">
    <property type="component" value="Unassembled WGS sequence"/>
</dbReference>
<evidence type="ECO:0000256" key="5">
    <source>
        <dbReference type="ARBA" id="ARBA00023186"/>
    </source>
</evidence>
<dbReference type="EMBL" id="JYLA01000005">
    <property type="protein sequence ID" value="KMM84420.1"/>
    <property type="molecule type" value="Genomic_DNA"/>
</dbReference>
<keyword evidence="3" id="KW-0732">Signal</keyword>
<dbReference type="InterPro" id="IPR016148">
    <property type="entry name" value="Pili_assmbl_chaperone_C"/>
</dbReference>
<feature type="domain" description="Pili assembly chaperone N-terminal" evidence="6">
    <location>
        <begin position="36"/>
        <end position="152"/>
    </location>
</feature>
<dbReference type="SUPFAM" id="SSF49584">
    <property type="entry name" value="Periplasmic chaperone C-domain"/>
    <property type="match status" value="1"/>
</dbReference>
<reference evidence="8 9" key="1">
    <citation type="submission" date="2015-02" db="EMBL/GenBank/DDBJ databases">
        <title>Pseudomonas helleri sp. nov. and Pseudomonas weihenstephanensis sp. nov., isolated from raw cows milk.</title>
        <authorList>
            <person name="von Neubeck M."/>
            <person name="Huptas C."/>
            <person name="Wenning M."/>
            <person name="Scherer S."/>
        </authorList>
    </citation>
    <scope>NUCLEOTIDE SEQUENCE [LARGE SCALE GENOMIC DNA]</scope>
    <source>
        <strain evidence="8 9">DSM 21104</strain>
    </source>
</reference>
<evidence type="ECO:0000256" key="4">
    <source>
        <dbReference type="ARBA" id="ARBA00022764"/>
    </source>
</evidence>
<dbReference type="Pfam" id="PF02753">
    <property type="entry name" value="PapD_C"/>
    <property type="match status" value="1"/>
</dbReference>
<gene>
    <name evidence="8" type="ORF">TU78_14490</name>
</gene>
<dbReference type="SUPFAM" id="SSF49354">
    <property type="entry name" value="PapD-like"/>
    <property type="match status" value="1"/>
</dbReference>
<evidence type="ECO:0000256" key="2">
    <source>
        <dbReference type="ARBA" id="ARBA00007399"/>
    </source>
</evidence>
<dbReference type="InterPro" id="IPR008962">
    <property type="entry name" value="PapD-like_sf"/>
</dbReference>
<evidence type="ECO:0000256" key="1">
    <source>
        <dbReference type="ARBA" id="ARBA00004418"/>
    </source>
</evidence>
<dbReference type="STRING" id="47884.SAMN04490203_2576"/>
<evidence type="ECO:0000259" key="6">
    <source>
        <dbReference type="Pfam" id="PF00345"/>
    </source>
</evidence>
<dbReference type="InterPro" id="IPR001829">
    <property type="entry name" value="Pili_assmbl_chaperone_bac"/>
</dbReference>
<protein>
    <submittedName>
        <fullName evidence="8">Pilus assembly protein</fullName>
    </submittedName>
</protein>
<keyword evidence="4" id="KW-0574">Periplasm</keyword>
<dbReference type="PATRIC" id="fig|47884.3.peg.3358"/>
<evidence type="ECO:0000259" key="7">
    <source>
        <dbReference type="Pfam" id="PF02753"/>
    </source>
</evidence>
<dbReference type="PANTHER" id="PTHR30251:SF2">
    <property type="entry name" value="FIMBRIAL CHAPERONE YADV-RELATED"/>
    <property type="match status" value="1"/>
</dbReference>
<organism evidence="8 9">
    <name type="scientific">Pseudomonas taetrolens</name>
    <dbReference type="NCBI Taxonomy" id="47884"/>
    <lineage>
        <taxon>Bacteria</taxon>
        <taxon>Pseudomonadati</taxon>
        <taxon>Pseudomonadota</taxon>
        <taxon>Gammaproteobacteria</taxon>
        <taxon>Pseudomonadales</taxon>
        <taxon>Pseudomonadaceae</taxon>
        <taxon>Pseudomonas</taxon>
    </lineage>
</organism>
<keyword evidence="5" id="KW-0143">Chaperone</keyword>
<feature type="domain" description="Pili assembly chaperone C-terminal" evidence="7">
    <location>
        <begin position="178"/>
        <end position="241"/>
    </location>
</feature>
<evidence type="ECO:0000313" key="8">
    <source>
        <dbReference type="EMBL" id="KMM84420.1"/>
    </source>
</evidence>
<evidence type="ECO:0000256" key="3">
    <source>
        <dbReference type="ARBA" id="ARBA00022729"/>
    </source>
</evidence>
<comment type="subcellular location">
    <subcellularLocation>
        <location evidence="1">Periplasm</location>
    </subcellularLocation>
</comment>
<dbReference type="GO" id="GO:0071555">
    <property type="term" value="P:cell wall organization"/>
    <property type="evidence" value="ECO:0007669"/>
    <property type="project" value="InterPro"/>
</dbReference>
<dbReference type="PRINTS" id="PR00969">
    <property type="entry name" value="CHAPERONPILI"/>
</dbReference>